<dbReference type="RefSeq" id="XP_067713472.1">
    <property type="nucleotide sequence ID" value="XM_067857371.1"/>
</dbReference>
<organism evidence="1 2">
    <name type="scientific">Babesia caballi</name>
    <dbReference type="NCBI Taxonomy" id="5871"/>
    <lineage>
        <taxon>Eukaryota</taxon>
        <taxon>Sar</taxon>
        <taxon>Alveolata</taxon>
        <taxon>Apicomplexa</taxon>
        <taxon>Aconoidasida</taxon>
        <taxon>Piroplasmida</taxon>
        <taxon>Babesiidae</taxon>
        <taxon>Babesia</taxon>
    </lineage>
</organism>
<accession>A0AAV4LNI5</accession>
<dbReference type="AlphaFoldDB" id="A0AAV4LNI5"/>
<evidence type="ECO:0000313" key="2">
    <source>
        <dbReference type="Proteomes" id="UP001497744"/>
    </source>
</evidence>
<proteinExistence type="predicted"/>
<reference evidence="1 2" key="1">
    <citation type="submission" date="2021-06" db="EMBL/GenBank/DDBJ databases">
        <title>Genome sequence of Babesia caballi.</title>
        <authorList>
            <person name="Yamagishi J."/>
            <person name="Kidaka T."/>
            <person name="Ochi A."/>
        </authorList>
    </citation>
    <scope>NUCLEOTIDE SEQUENCE [LARGE SCALE GENOMIC DNA]</scope>
    <source>
        <strain evidence="1">USDA-D6B2</strain>
    </source>
</reference>
<keyword evidence="2" id="KW-1185">Reference proteome</keyword>
<comment type="caution">
    <text evidence="1">The sequence shown here is derived from an EMBL/GenBank/DDBJ whole genome shotgun (WGS) entry which is preliminary data.</text>
</comment>
<protein>
    <submittedName>
        <fullName evidence="1">Variant erythrocyte surface antigen-1 family protein</fullName>
    </submittedName>
</protein>
<dbReference type="EMBL" id="BPLF01000001">
    <property type="protein sequence ID" value="GIX61401.1"/>
    <property type="molecule type" value="Genomic_DNA"/>
</dbReference>
<dbReference type="GeneID" id="94192884"/>
<evidence type="ECO:0000313" key="1">
    <source>
        <dbReference type="EMBL" id="GIX61401.1"/>
    </source>
</evidence>
<gene>
    <name evidence="1" type="ORF">BcabD6B2_08360</name>
</gene>
<name>A0AAV4LNI5_BABCB</name>
<dbReference type="Proteomes" id="UP001497744">
    <property type="component" value="Unassembled WGS sequence"/>
</dbReference>
<sequence>MFKVLKDWLAQSQNGEGIKTLIDSLAGGLATFIGFKNTSNGLIGIDGIAVSNDPFERLRDGVLGFLAGFLGMLKSLPDLIKQGNNISNTIAVLNGGIGKGQQGFSTAITEAERVLQRVNRSVDIKNILTQLKTITSLNNQSTVNEFAGKVKEYFNGVLGAVAKDKSFSSGAPSQAKNHIGTLKGDLETLVTNVGKQTNTYPINVGDQRLGGQQTGLKSDIDKIYKAGSGTLTQLRNAFPNSRQQPAAYALSAATHTATTGFVTVLQTDYTSYYKGATWPRSSGHEAKCAKIFLPCLPLIFNGLSYFYWKCSDRGGWNAMTLGSPEPKAFIGLTSIGANRVKSGLTGSDVLSKAFQNFKEFKTAANGSTTSYAEFMKTFRGNCLTNWKTSSNGNDNFLSGLYLCSTSYFRHQHQKQAANARPPSSIREMLYWLMGLTATPQFGDLLGHIDKVVGDDFKVAVSGSSNKNERLFADDVAGHLITTCFTATPILLTIQGTGDSGKPWLHELFATAGFTFAYPTSGAALFYALSDYTYALQFQLSFLHKQCEDMYINTCGWQFCNFGKDINQSTASQIVESHICSVGCNKSAGEHNGGNHASGYCNHDQGSPGGKCGRDSNNSPLQAFLTDKL</sequence>